<evidence type="ECO:0000259" key="2">
    <source>
        <dbReference type="Pfam" id="PF18413"/>
    </source>
</evidence>
<reference evidence="4 5" key="1">
    <citation type="journal article" date="2011" name="J. Bacteriol.">
        <title>Complete genome sequence of Burkholderia rhizoxinica, an endosymbiont of Rhizopus microsporus.</title>
        <authorList>
            <person name="Lackner G."/>
            <person name="Moebius N."/>
            <person name="Partida-Martinez L."/>
            <person name="Hertweck C."/>
        </authorList>
    </citation>
    <scope>NUCLEOTIDE SEQUENCE [LARGE SCALE GENOMIC DNA]</scope>
    <source>
        <strain evidence="5">DSM 19002 / CIP 109453 / HKI 454</strain>
        <plasmid evidence="4 5">pBRH01</plasmid>
    </source>
</reference>
<dbReference type="Pfam" id="PF18413">
    <property type="entry name" value="Neuraminidase"/>
    <property type="match status" value="1"/>
</dbReference>
<evidence type="ECO:0000313" key="4">
    <source>
        <dbReference type="EMBL" id="CBW76674.1"/>
    </source>
</evidence>
<organism evidence="4 5">
    <name type="scientific">Mycetohabitans rhizoxinica (strain DSM 19002 / CIP 109453 / HKI 454)</name>
    <name type="common">Paraburkholderia rhizoxinica</name>
    <dbReference type="NCBI Taxonomy" id="882378"/>
    <lineage>
        <taxon>Bacteria</taxon>
        <taxon>Pseudomonadati</taxon>
        <taxon>Pseudomonadota</taxon>
        <taxon>Betaproteobacteria</taxon>
        <taxon>Burkholderiales</taxon>
        <taxon>Burkholderiaceae</taxon>
        <taxon>Mycetohabitans</taxon>
    </lineage>
</organism>
<dbReference type="KEGG" id="brh:RBRH_00597"/>
<dbReference type="InterPro" id="IPR041079">
    <property type="entry name" value="Neuraminidase-like"/>
</dbReference>
<keyword evidence="1" id="KW-0175">Coiled coil</keyword>
<accession>E5AUA0</accession>
<gene>
    <name evidence="4" type="ordered locus">RBRH_00597</name>
</gene>
<name>E5AUA0_MYCRK</name>
<evidence type="ECO:0000256" key="1">
    <source>
        <dbReference type="SAM" id="Coils"/>
    </source>
</evidence>
<dbReference type="InterPro" id="IPR046839">
    <property type="entry name" value="ABC_toxin_N"/>
</dbReference>
<dbReference type="OrthoDB" id="9781691at2"/>
<protein>
    <submittedName>
        <fullName evidence="4">Insecticidal toxin complex protein TccB</fullName>
    </submittedName>
</protein>
<dbReference type="HOGENOM" id="CLU_005587_2_0_4"/>
<evidence type="ECO:0000313" key="5">
    <source>
        <dbReference type="Proteomes" id="UP000007437"/>
    </source>
</evidence>
<dbReference type="EMBL" id="FR687360">
    <property type="protein sequence ID" value="CBW76674.1"/>
    <property type="molecule type" value="Genomic_DNA"/>
</dbReference>
<proteinExistence type="predicted"/>
<dbReference type="Pfam" id="PF20220">
    <property type="entry name" value="ABC_toxin_N"/>
    <property type="match status" value="1"/>
</dbReference>
<sequence length="1181" mass="132420">MQSNFAKQLNESRRDALQAYYLGYVAPTLPNVENQPVTADDLYQYLLIDTKVGKEVETSQVAQAIASLQQYLYRIALNQEPGFNPMSPQDVASWREIDSQYARWSASQQVSDYPENYIFPSTRQDKSHFFEELENSLNQNRLNADRVQDAVLSYLNEFEAVSNLLVINGCCSQIDFGGGTYYFIGRTAAEPHSYYWRSMDLSKNGGTDEYPQITPNCWNDWRAIDLPLNSRNVLSWTVRPVFFNNRLYVSWVERDPTPKKKSDGTNVTPEVHAYRVYYGYLRYDGSWSAPNTAELQEVKQDGGSSSVLSGGVLEIEEGTNFVLRKVDTVAIVDFSRGVLGGTRPEGNLFIGIFVYEGGQDKIPTQSAFLFCDTSFINIATTGDNVKPNFLVYRPGEQKNGIFYQSLQYSLQGKKYRIQSCEKRSSHTDSGIPSSWPDALAAPSVSIANDGLTLQVGANLGRCPDETRDGGVWESLYVFPDTDQAPAGSTSNRTHYHLTAGDASRSIKFSFDGSNYRFYNTKIKYDAAYGNVDISAGVYTFYTATLPDYRGNWGGPLKFVTDGSHNIAFKGGVPTSKTLDLHGKSFRFYNNPATEIFFSVGPENGYWDSYHLTYAIKKNANKISVTYQFQHKLKVYTVQNGNEKSVVASNETAQRWVLQPTDHRAATHVISSEDYPNQGIITYHLRHEIVRTPSSGSAGSAYQTWSVQVELVSVDTPTQVPQLCTRYDSQQGNVQFITFNGVQAEDGGFALPDTRLNTTFVRELIRRANVSLGTLLHYTTQAMPQEPQLRVDSGAPDGRLQPMDFTSANGLYFWELFVHVPYLVATRFGDENQNTDAQHWLHYIFDPSAKDKATDAVTGLTPPDYWNVYPLCPLGEGAKVATASFLMRDALNPDAQAYANPVIYQKAVFMAYVRTLIATGDNEYRLLTPDGLTAARVFYDQARELMGPLPTVSMSSHWKPNTLEAIASQKHAAVRELEHEPGVQWLALPAQNLSLLSILDNPNFRPPLNTQLLTYWQMLEARLYNLRHSLTLDGKPLVLPLYATPADPLALLTQRAQAGSLGNSGNGASQVILPYRFQSLLPSAYRAIDMLSQFGNTLLSVLERGENAHQLELSQQHLVDLSNFTISLQQQELDALNADVDTLQAQKAIAEQRYQYYLDSYNDNISRAEQESMDLANYRQLR</sequence>
<dbReference type="Proteomes" id="UP000007437">
    <property type="component" value="Plasmid pBRH01"/>
</dbReference>
<dbReference type="RefSeq" id="WP_013428535.1">
    <property type="nucleotide sequence ID" value="NC_014718.1"/>
</dbReference>
<dbReference type="AlphaFoldDB" id="E5AUA0"/>
<feature type="domain" description="Neuraminidase-like" evidence="2">
    <location>
        <begin position="166"/>
        <end position="295"/>
    </location>
</feature>
<geneLocation type="plasmid" evidence="4 5">
    <name>pBRH01</name>
</geneLocation>
<feature type="domain" description="ABC toxin N-terminal" evidence="3">
    <location>
        <begin position="8"/>
        <end position="134"/>
    </location>
</feature>
<keyword evidence="4" id="KW-0614">Plasmid</keyword>
<feature type="coiled-coil region" evidence="1">
    <location>
        <begin position="1125"/>
        <end position="1152"/>
    </location>
</feature>
<evidence type="ECO:0000259" key="3">
    <source>
        <dbReference type="Pfam" id="PF20220"/>
    </source>
</evidence>
<dbReference type="eggNOG" id="COG1538">
    <property type="taxonomic scope" value="Bacteria"/>
</dbReference>